<sequence>MAPLPQPSKKPWVKLISYVNDEFKAGRVVQVFDAKQVPPSPTEYINQPKAWQRADTDTQYRIRKRYRKWTYQVVPSPSIGTSEVIPHARLSTTRGGPAGQAVYSDFGPGFVYYLAERMSVKFGDKTLEVPVNTGVTIVCQTSGANGPNRILPSMRTNVKHAYYVVNYFVQVETWHYVPCANGQSFANLEEITDDNILKKIKRKTLAAPVVVSAERLNPAQRIGQDPVLAEEMD</sequence>
<comment type="caution">
    <text evidence="1">The sequence shown here is derived from an EMBL/GenBank/DDBJ whole genome shotgun (WGS) entry which is preliminary data.</text>
</comment>
<name>A0A1M2V258_TRAPU</name>
<accession>A0A1M2V258</accession>
<dbReference type="OMA" id="TEYINQP"/>
<protein>
    <submittedName>
        <fullName evidence="1">Uncharacterized protein</fullName>
    </submittedName>
</protein>
<reference evidence="1 2" key="1">
    <citation type="submission" date="2016-10" db="EMBL/GenBank/DDBJ databases">
        <title>Genome sequence of the basidiomycete white-rot fungus Trametes pubescens.</title>
        <authorList>
            <person name="Makela M.R."/>
            <person name="Granchi Z."/>
            <person name="Peng M."/>
            <person name="De Vries R.P."/>
            <person name="Grigoriev I."/>
            <person name="Riley R."/>
            <person name="Hilden K."/>
        </authorList>
    </citation>
    <scope>NUCLEOTIDE SEQUENCE [LARGE SCALE GENOMIC DNA]</scope>
    <source>
        <strain evidence="1 2">FBCC735</strain>
    </source>
</reference>
<keyword evidence="2" id="KW-1185">Reference proteome</keyword>
<evidence type="ECO:0000313" key="1">
    <source>
        <dbReference type="EMBL" id="OJT01670.1"/>
    </source>
</evidence>
<dbReference type="OrthoDB" id="2762582at2759"/>
<organism evidence="1 2">
    <name type="scientific">Trametes pubescens</name>
    <name type="common">White-rot fungus</name>
    <dbReference type="NCBI Taxonomy" id="154538"/>
    <lineage>
        <taxon>Eukaryota</taxon>
        <taxon>Fungi</taxon>
        <taxon>Dikarya</taxon>
        <taxon>Basidiomycota</taxon>
        <taxon>Agaricomycotina</taxon>
        <taxon>Agaricomycetes</taxon>
        <taxon>Polyporales</taxon>
        <taxon>Polyporaceae</taxon>
        <taxon>Trametes</taxon>
    </lineage>
</organism>
<dbReference type="AlphaFoldDB" id="A0A1M2V258"/>
<evidence type="ECO:0000313" key="2">
    <source>
        <dbReference type="Proteomes" id="UP000184267"/>
    </source>
</evidence>
<dbReference type="Proteomes" id="UP000184267">
    <property type="component" value="Unassembled WGS sequence"/>
</dbReference>
<gene>
    <name evidence="1" type="ORF">TRAPUB_7872</name>
</gene>
<dbReference type="EMBL" id="MNAD01001726">
    <property type="protein sequence ID" value="OJT01670.1"/>
    <property type="molecule type" value="Genomic_DNA"/>
</dbReference>
<proteinExistence type="predicted"/>